<gene>
    <name evidence="2" type="ORF">ACHIRB_30855</name>
</gene>
<feature type="region of interest" description="Disordered" evidence="1">
    <location>
        <begin position="1"/>
        <end position="23"/>
    </location>
</feature>
<organism evidence="2 3">
    <name type="scientific">Antrihabitans spumae</name>
    <dbReference type="NCBI Taxonomy" id="3373370"/>
    <lineage>
        <taxon>Bacteria</taxon>
        <taxon>Bacillati</taxon>
        <taxon>Actinomycetota</taxon>
        <taxon>Actinomycetes</taxon>
        <taxon>Mycobacteriales</taxon>
        <taxon>Nocardiaceae</taxon>
        <taxon>Antrihabitans</taxon>
    </lineage>
</organism>
<evidence type="ECO:0000313" key="2">
    <source>
        <dbReference type="EMBL" id="MFH5232932.1"/>
    </source>
</evidence>
<proteinExistence type="predicted"/>
<dbReference type="EMBL" id="JBIMSN010000179">
    <property type="protein sequence ID" value="MFH5232932.1"/>
    <property type="molecule type" value="Genomic_DNA"/>
</dbReference>
<name>A0ABW7KCT4_9NOCA</name>
<keyword evidence="3" id="KW-1185">Reference proteome</keyword>
<evidence type="ECO:0000313" key="3">
    <source>
        <dbReference type="Proteomes" id="UP001609219"/>
    </source>
</evidence>
<comment type="caution">
    <text evidence="2">The sequence shown here is derived from an EMBL/GenBank/DDBJ whole genome shotgun (WGS) entry which is preliminary data.</text>
</comment>
<evidence type="ECO:0000256" key="1">
    <source>
        <dbReference type="SAM" id="MobiDB-lite"/>
    </source>
</evidence>
<feature type="non-terminal residue" evidence="2">
    <location>
        <position position="1"/>
    </location>
</feature>
<sequence>TNDRTGNDGTPRRRHHQPATIGDFLIGSPTRLRVRGIVTATDSWPVVCTVGDGVGPKTVATNTN</sequence>
<dbReference type="Proteomes" id="UP001609219">
    <property type="component" value="Unassembled WGS sequence"/>
</dbReference>
<reference evidence="2 3" key="1">
    <citation type="submission" date="2024-10" db="EMBL/GenBank/DDBJ databases">
        <authorList>
            <person name="Riesco R."/>
        </authorList>
    </citation>
    <scope>NUCLEOTIDE SEQUENCE [LARGE SCALE GENOMIC DNA]</scope>
    <source>
        <strain evidence="2 3">NCIMB 15450</strain>
    </source>
</reference>
<accession>A0ABW7KCT4</accession>
<dbReference type="RefSeq" id="WP_395127846.1">
    <property type="nucleotide sequence ID" value="NZ_JBIMSN010000179.1"/>
</dbReference>
<protein>
    <submittedName>
        <fullName evidence="2">Uncharacterized protein</fullName>
    </submittedName>
</protein>